<dbReference type="EMBL" id="MU006289">
    <property type="protein sequence ID" value="KAF2856342.1"/>
    <property type="molecule type" value="Genomic_DNA"/>
</dbReference>
<keyword evidence="3" id="KW-1185">Reference proteome</keyword>
<accession>A0A6A7BME4</accession>
<organism evidence="2 3">
    <name type="scientific">Plenodomus tracheiphilus IPT5</name>
    <dbReference type="NCBI Taxonomy" id="1408161"/>
    <lineage>
        <taxon>Eukaryota</taxon>
        <taxon>Fungi</taxon>
        <taxon>Dikarya</taxon>
        <taxon>Ascomycota</taxon>
        <taxon>Pezizomycotina</taxon>
        <taxon>Dothideomycetes</taxon>
        <taxon>Pleosporomycetidae</taxon>
        <taxon>Pleosporales</taxon>
        <taxon>Pleosporineae</taxon>
        <taxon>Leptosphaeriaceae</taxon>
        <taxon>Plenodomus</taxon>
    </lineage>
</organism>
<dbReference type="OrthoDB" id="3791630at2759"/>
<evidence type="ECO:0000313" key="2">
    <source>
        <dbReference type="EMBL" id="KAF2856342.1"/>
    </source>
</evidence>
<dbReference type="Proteomes" id="UP000799423">
    <property type="component" value="Unassembled WGS sequence"/>
</dbReference>
<reference evidence="2" key="1">
    <citation type="submission" date="2020-01" db="EMBL/GenBank/DDBJ databases">
        <authorList>
            <consortium name="DOE Joint Genome Institute"/>
            <person name="Haridas S."/>
            <person name="Albert R."/>
            <person name="Binder M."/>
            <person name="Bloem J."/>
            <person name="Labutti K."/>
            <person name="Salamov A."/>
            <person name="Andreopoulos B."/>
            <person name="Baker S.E."/>
            <person name="Barry K."/>
            <person name="Bills G."/>
            <person name="Bluhm B.H."/>
            <person name="Cannon C."/>
            <person name="Castanera R."/>
            <person name="Culley D.E."/>
            <person name="Daum C."/>
            <person name="Ezra D."/>
            <person name="Gonzalez J.B."/>
            <person name="Henrissat B."/>
            <person name="Kuo A."/>
            <person name="Liang C."/>
            <person name="Lipzen A."/>
            <person name="Lutzoni F."/>
            <person name="Magnuson J."/>
            <person name="Mondo S."/>
            <person name="Nolan M."/>
            <person name="Ohm R."/>
            <person name="Pangilinan J."/>
            <person name="Park H.-J."/>
            <person name="Ramirez L."/>
            <person name="Alfaro M."/>
            <person name="Sun H."/>
            <person name="Tritt A."/>
            <person name="Yoshinaga Y."/>
            <person name="Zwiers L.-H."/>
            <person name="Turgeon B.G."/>
            <person name="Goodwin S.B."/>
            <person name="Spatafora J.W."/>
            <person name="Crous P.W."/>
            <person name="Grigoriev I.V."/>
        </authorList>
    </citation>
    <scope>NUCLEOTIDE SEQUENCE</scope>
    <source>
        <strain evidence="2">IPT5</strain>
    </source>
</reference>
<evidence type="ECO:0000313" key="3">
    <source>
        <dbReference type="Proteomes" id="UP000799423"/>
    </source>
</evidence>
<proteinExistence type="predicted"/>
<name>A0A6A7BME4_9PLEO</name>
<dbReference type="AlphaFoldDB" id="A0A6A7BME4"/>
<feature type="region of interest" description="Disordered" evidence="1">
    <location>
        <begin position="21"/>
        <end position="77"/>
    </location>
</feature>
<protein>
    <submittedName>
        <fullName evidence="2">Uncharacterized protein</fullName>
    </submittedName>
</protein>
<sequence length="184" mass="20872">MPSINRPLSFPEFRAHAYPFNTPDRDQITSARLRRHIPLDRPMTPASSRSRTPRNPLPTPIPNSTLDSTPTPPTKKFSHSLLTSLKSLSKTLVKSLRSCPFLRCCFPLSELSDSNSKTAQMLHAHWENRPPPSRHWTYATAERRPTSWVPRVRRRFAGDKTGRPIWVLEAEAEARAQAQAVGSQ</sequence>
<evidence type="ECO:0000256" key="1">
    <source>
        <dbReference type="SAM" id="MobiDB-lite"/>
    </source>
</evidence>
<gene>
    <name evidence="2" type="ORF">T440DRAFT_105858</name>
</gene>